<keyword evidence="1" id="KW-0479">Metal-binding</keyword>
<evidence type="ECO:0000313" key="5">
    <source>
        <dbReference type="EMBL" id="SMP64080.1"/>
    </source>
</evidence>
<name>A0ABY1QAB4_9BACT</name>
<dbReference type="Gene3D" id="3.90.180.10">
    <property type="entry name" value="Medium-chain alcohol dehydrogenases, catalytic domain"/>
    <property type="match status" value="1"/>
</dbReference>
<evidence type="ECO:0000256" key="1">
    <source>
        <dbReference type="ARBA" id="ARBA00022723"/>
    </source>
</evidence>
<dbReference type="SUPFAM" id="SSF50129">
    <property type="entry name" value="GroES-like"/>
    <property type="match status" value="1"/>
</dbReference>
<dbReference type="InterPro" id="IPR050129">
    <property type="entry name" value="Zn_alcohol_dh"/>
</dbReference>
<dbReference type="PANTHER" id="PTHR43401:SF2">
    <property type="entry name" value="L-THREONINE 3-DEHYDROGENASE"/>
    <property type="match status" value="1"/>
</dbReference>
<proteinExistence type="predicted"/>
<dbReference type="SMART" id="SM00829">
    <property type="entry name" value="PKS_ER"/>
    <property type="match status" value="1"/>
</dbReference>
<dbReference type="InterPro" id="IPR011032">
    <property type="entry name" value="GroES-like_sf"/>
</dbReference>
<keyword evidence="2" id="KW-0862">Zinc</keyword>
<evidence type="ECO:0000256" key="2">
    <source>
        <dbReference type="ARBA" id="ARBA00022833"/>
    </source>
</evidence>
<dbReference type="Pfam" id="PF08240">
    <property type="entry name" value="ADH_N"/>
    <property type="match status" value="1"/>
</dbReference>
<dbReference type="InterPro" id="IPR013154">
    <property type="entry name" value="ADH-like_N"/>
</dbReference>
<reference evidence="5 6" key="1">
    <citation type="submission" date="2017-05" db="EMBL/GenBank/DDBJ databases">
        <authorList>
            <person name="Varghese N."/>
            <person name="Submissions S."/>
        </authorList>
    </citation>
    <scope>NUCLEOTIDE SEQUENCE [LARGE SCALE GENOMIC DNA]</scope>
    <source>
        <strain evidence="5 6">DSM 25457</strain>
    </source>
</reference>
<protein>
    <submittedName>
        <fullName evidence="5">Alcohol dehydrogenase</fullName>
    </submittedName>
</protein>
<evidence type="ECO:0000259" key="4">
    <source>
        <dbReference type="SMART" id="SM00829"/>
    </source>
</evidence>
<comment type="caution">
    <text evidence="5">The sequence shown here is derived from an EMBL/GenBank/DDBJ whole genome shotgun (WGS) entry which is preliminary data.</text>
</comment>
<dbReference type="Gene3D" id="3.40.50.720">
    <property type="entry name" value="NAD(P)-binding Rossmann-like Domain"/>
    <property type="match status" value="1"/>
</dbReference>
<evidence type="ECO:0000313" key="6">
    <source>
        <dbReference type="Proteomes" id="UP001158067"/>
    </source>
</evidence>
<dbReference type="Pfam" id="PF00107">
    <property type="entry name" value="ADH_zinc_N"/>
    <property type="match status" value="1"/>
</dbReference>
<sequence length="343" mass="37320">MKALQLEQPKTWKQIEIDEPDAPGPGEALVRIHRVGVCGTDLGGYLGKFPFFSYPRIPGHELGVEVLEVGPDVKNVQPGDRCSVEPYINCQKCYSCERGLTNCCEEHKTLGVMCDGGLTQRMILPARKLHLANNLTYEQSALVETLAIGCHAVDRAQVKEGETVLIIGAGPIGLSALEFVKVAGARPIVADLSQKRLDFVKTNMGVNDTILVAGDDSDIERLESLTDGRRADVVIDATGNNRSMAGALNMAAFGGRVVYVGITQSNLEFPHAPAMHRRELTLLASRNALSRDFARIIDLIEKGTINTDPWITHHAAFEEVADVFPTWVDPESGVIKAMIHVDG</sequence>
<feature type="domain" description="Enoyl reductase (ER)" evidence="4">
    <location>
        <begin position="10"/>
        <end position="339"/>
    </location>
</feature>
<keyword evidence="6" id="KW-1185">Reference proteome</keyword>
<accession>A0ABY1QAB4</accession>
<gene>
    <name evidence="5" type="ORF">SAMN06265222_108163</name>
</gene>
<dbReference type="InterPro" id="IPR020843">
    <property type="entry name" value="ER"/>
</dbReference>
<dbReference type="PANTHER" id="PTHR43401">
    <property type="entry name" value="L-THREONINE 3-DEHYDROGENASE"/>
    <property type="match status" value="1"/>
</dbReference>
<dbReference type="EMBL" id="FXUG01000008">
    <property type="protein sequence ID" value="SMP64080.1"/>
    <property type="molecule type" value="Genomic_DNA"/>
</dbReference>
<dbReference type="InterPro" id="IPR036291">
    <property type="entry name" value="NAD(P)-bd_dom_sf"/>
</dbReference>
<organism evidence="5 6">
    <name type="scientific">Neorhodopirellula lusitana</name>
    <dbReference type="NCBI Taxonomy" id="445327"/>
    <lineage>
        <taxon>Bacteria</taxon>
        <taxon>Pseudomonadati</taxon>
        <taxon>Planctomycetota</taxon>
        <taxon>Planctomycetia</taxon>
        <taxon>Pirellulales</taxon>
        <taxon>Pirellulaceae</taxon>
        <taxon>Neorhodopirellula</taxon>
    </lineage>
</organism>
<evidence type="ECO:0000256" key="3">
    <source>
        <dbReference type="ARBA" id="ARBA00023002"/>
    </source>
</evidence>
<dbReference type="SUPFAM" id="SSF51735">
    <property type="entry name" value="NAD(P)-binding Rossmann-fold domains"/>
    <property type="match status" value="1"/>
</dbReference>
<keyword evidence="3" id="KW-0560">Oxidoreductase</keyword>
<dbReference type="RefSeq" id="WP_283433530.1">
    <property type="nucleotide sequence ID" value="NZ_FXUG01000008.1"/>
</dbReference>
<dbReference type="InterPro" id="IPR013149">
    <property type="entry name" value="ADH-like_C"/>
</dbReference>
<dbReference type="CDD" id="cd08261">
    <property type="entry name" value="Zn_ADH7"/>
    <property type="match status" value="1"/>
</dbReference>
<dbReference type="Proteomes" id="UP001158067">
    <property type="component" value="Unassembled WGS sequence"/>
</dbReference>